<evidence type="ECO:0000313" key="1">
    <source>
        <dbReference type="EMBL" id="RZC54910.1"/>
    </source>
</evidence>
<gene>
    <name evidence="1" type="ORF">C5167_013767</name>
</gene>
<evidence type="ECO:0000313" key="2">
    <source>
        <dbReference type="Proteomes" id="UP000316621"/>
    </source>
</evidence>
<keyword evidence="2" id="KW-1185">Reference proteome</keyword>
<accession>A0A4Y7J4D6</accession>
<reference evidence="1 2" key="1">
    <citation type="journal article" date="2018" name="Science">
        <title>The opium poppy genome and morphinan production.</title>
        <authorList>
            <person name="Guo L."/>
            <person name="Winzer T."/>
            <person name="Yang X."/>
            <person name="Li Y."/>
            <person name="Ning Z."/>
            <person name="He Z."/>
            <person name="Teodor R."/>
            <person name="Lu Y."/>
            <person name="Bowser T.A."/>
            <person name="Graham I.A."/>
            <person name="Ye K."/>
        </authorList>
    </citation>
    <scope>NUCLEOTIDE SEQUENCE [LARGE SCALE GENOMIC DNA]</scope>
    <source>
        <strain evidence="2">cv. HN1</strain>
        <tissue evidence="1">Leaves</tissue>
    </source>
</reference>
<dbReference type="EMBL" id="CM010717">
    <property type="protein sequence ID" value="RZC54910.1"/>
    <property type="molecule type" value="Genomic_DNA"/>
</dbReference>
<proteinExistence type="predicted"/>
<dbReference type="Gramene" id="RZC54910">
    <property type="protein sequence ID" value="RZC54910"/>
    <property type="gene ID" value="C5167_013767"/>
</dbReference>
<dbReference type="PANTHER" id="PTHR45892:SF1">
    <property type="entry name" value="AMINOACYLASE-1"/>
    <property type="match status" value="1"/>
</dbReference>
<dbReference type="InterPro" id="IPR052083">
    <property type="entry name" value="Aminoacylase-1_M20A"/>
</dbReference>
<feature type="non-terminal residue" evidence="1">
    <location>
        <position position="133"/>
    </location>
</feature>
<sequence length="133" mass="14969">MKINLREKVYEMQINSKISSIKATRTYWCKIFKLMLRVKPGHANGHDLNSGMSVVGAYIRKRGLLEVGFSPMINTPTLLHDHNEGAGKKANGKLGNFENLPASTDARYFRKRGLLAVSFSPMINTTLLHDHNE</sequence>
<dbReference type="STRING" id="3469.A0A4Y7J4D6"/>
<dbReference type="AlphaFoldDB" id="A0A4Y7J4D6"/>
<dbReference type="Proteomes" id="UP000316621">
    <property type="component" value="Chromosome 3"/>
</dbReference>
<name>A0A4Y7J4D6_PAPSO</name>
<dbReference type="Gene3D" id="1.10.150.900">
    <property type="match status" value="2"/>
</dbReference>
<organism evidence="1 2">
    <name type="scientific">Papaver somniferum</name>
    <name type="common">Opium poppy</name>
    <dbReference type="NCBI Taxonomy" id="3469"/>
    <lineage>
        <taxon>Eukaryota</taxon>
        <taxon>Viridiplantae</taxon>
        <taxon>Streptophyta</taxon>
        <taxon>Embryophyta</taxon>
        <taxon>Tracheophyta</taxon>
        <taxon>Spermatophyta</taxon>
        <taxon>Magnoliopsida</taxon>
        <taxon>Ranunculales</taxon>
        <taxon>Papaveraceae</taxon>
        <taxon>Papaveroideae</taxon>
        <taxon>Papaver</taxon>
    </lineage>
</organism>
<dbReference type="PANTHER" id="PTHR45892">
    <property type="entry name" value="AMINOACYLASE-1"/>
    <property type="match status" value="1"/>
</dbReference>
<dbReference type="GO" id="GO:0004046">
    <property type="term" value="F:aminoacylase activity"/>
    <property type="evidence" value="ECO:0007669"/>
    <property type="project" value="TreeGrafter"/>
</dbReference>
<protein>
    <submittedName>
        <fullName evidence="1">Uncharacterized protein</fullName>
    </submittedName>
</protein>